<evidence type="ECO:0000313" key="4">
    <source>
        <dbReference type="RefSeq" id="XP_032150555.1"/>
    </source>
</evidence>
<evidence type="ECO:0000313" key="3">
    <source>
        <dbReference type="Proteomes" id="UP000504640"/>
    </source>
</evidence>
<protein>
    <submittedName>
        <fullName evidence="4">Uncharacterized protein LOC116562420</fullName>
    </submittedName>
</protein>
<dbReference type="AlphaFoldDB" id="A0A6J3J805"/>
<name>A0A6J3J805_SAPAP</name>
<accession>A0A6J3J805</accession>
<reference evidence="4" key="1">
    <citation type="submission" date="2025-08" db="UniProtKB">
        <authorList>
            <consortium name="RefSeq"/>
        </authorList>
    </citation>
    <scope>IDENTIFICATION</scope>
    <source>
        <tissue evidence="4">Blood</tissue>
    </source>
</reference>
<keyword evidence="1" id="KW-0812">Transmembrane</keyword>
<sequence length="246" mass="26807">MALQWRWLKHRRPFFLLLVAQLTVHRPPHSPPDQRGLSLPQHCRLGVFLDSSPSPALTPGPPSSLLVILACIGLPGQPSRLFFLSLAACLAHCGQAILSENTISSPHGPVNKAVSHLPITSDPIRALWLWIKADPTVPGKPRCPLIPALASVLVRPRMMPLSAILLFPALHVCSCVSFCLIGSYSRALANPKHSWPSYSLLLGNIPLRSPQVFFLTQHSTCSQGILILFGNYLQSHRSGLLSPAES</sequence>
<dbReference type="Proteomes" id="UP000504640">
    <property type="component" value="Unplaced"/>
</dbReference>
<keyword evidence="1" id="KW-1133">Transmembrane helix</keyword>
<organism evidence="3 4">
    <name type="scientific">Sapajus apella</name>
    <name type="common">Brown-capped capuchin</name>
    <name type="synonym">Cebus apella</name>
    <dbReference type="NCBI Taxonomy" id="9515"/>
    <lineage>
        <taxon>Eukaryota</taxon>
        <taxon>Metazoa</taxon>
        <taxon>Chordata</taxon>
        <taxon>Craniata</taxon>
        <taxon>Vertebrata</taxon>
        <taxon>Euteleostomi</taxon>
        <taxon>Mammalia</taxon>
        <taxon>Eutheria</taxon>
        <taxon>Euarchontoglires</taxon>
        <taxon>Primates</taxon>
        <taxon>Haplorrhini</taxon>
        <taxon>Platyrrhini</taxon>
        <taxon>Cebidae</taxon>
        <taxon>Cebinae</taxon>
        <taxon>Sapajus</taxon>
    </lineage>
</organism>
<evidence type="ECO:0000256" key="1">
    <source>
        <dbReference type="SAM" id="Phobius"/>
    </source>
</evidence>
<dbReference type="RefSeq" id="XP_032150555.1">
    <property type="nucleotide sequence ID" value="XM_032294664.1"/>
</dbReference>
<feature type="signal peptide" evidence="2">
    <location>
        <begin position="1"/>
        <end position="25"/>
    </location>
</feature>
<keyword evidence="2" id="KW-0732">Signal</keyword>
<evidence type="ECO:0000256" key="2">
    <source>
        <dbReference type="SAM" id="SignalP"/>
    </source>
</evidence>
<gene>
    <name evidence="4" type="primary">LOC116562420</name>
</gene>
<feature type="transmembrane region" description="Helical" evidence="1">
    <location>
        <begin position="161"/>
        <end position="184"/>
    </location>
</feature>
<dbReference type="GeneID" id="116562420"/>
<feature type="chain" id="PRO_5026688294" evidence="2">
    <location>
        <begin position="26"/>
        <end position="246"/>
    </location>
</feature>
<keyword evidence="1" id="KW-0472">Membrane</keyword>
<proteinExistence type="predicted"/>
<keyword evidence="3" id="KW-1185">Reference proteome</keyword>